<organism evidence="1">
    <name type="scientific">marine sediment metagenome</name>
    <dbReference type="NCBI Taxonomy" id="412755"/>
    <lineage>
        <taxon>unclassified sequences</taxon>
        <taxon>metagenomes</taxon>
        <taxon>ecological metagenomes</taxon>
    </lineage>
</organism>
<sequence length="105" mass="11916">MILDQAGRDLASEDADYQLAGLECCCKRRHYGKGSQCPTQQPFRIMPAKKWIEACSVDEWGFAWIVTELRRYFPDLPDPEVAMEAMLALPTGDDAGRPKHNRWSG</sequence>
<evidence type="ECO:0000313" key="1">
    <source>
        <dbReference type="EMBL" id="KKL11651.1"/>
    </source>
</evidence>
<reference evidence="1" key="1">
    <citation type="journal article" date="2015" name="Nature">
        <title>Complex archaea that bridge the gap between prokaryotes and eukaryotes.</title>
        <authorList>
            <person name="Spang A."/>
            <person name="Saw J.H."/>
            <person name="Jorgensen S.L."/>
            <person name="Zaremba-Niedzwiedzka K."/>
            <person name="Martijn J."/>
            <person name="Lind A.E."/>
            <person name="van Eijk R."/>
            <person name="Schleper C."/>
            <person name="Guy L."/>
            <person name="Ettema T.J."/>
        </authorList>
    </citation>
    <scope>NUCLEOTIDE SEQUENCE</scope>
</reference>
<dbReference type="EMBL" id="LAZR01041563">
    <property type="protein sequence ID" value="KKL11651.1"/>
    <property type="molecule type" value="Genomic_DNA"/>
</dbReference>
<comment type="caution">
    <text evidence="1">The sequence shown here is derived from an EMBL/GenBank/DDBJ whole genome shotgun (WGS) entry which is preliminary data.</text>
</comment>
<protein>
    <submittedName>
        <fullName evidence="1">Uncharacterized protein</fullName>
    </submittedName>
</protein>
<proteinExistence type="predicted"/>
<name>A0A0F9D1H7_9ZZZZ</name>
<dbReference type="AlphaFoldDB" id="A0A0F9D1H7"/>
<accession>A0A0F9D1H7</accession>
<gene>
    <name evidence="1" type="ORF">LCGC14_2543640</name>
</gene>